<dbReference type="RefSeq" id="WP_016452953.1">
    <property type="nucleotide sequence ID" value="NZ_CP065748.1"/>
</dbReference>
<proteinExistence type="predicted"/>
<organism evidence="1 2">
    <name type="scientific">Delftia lacustris</name>
    <dbReference type="NCBI Taxonomy" id="558537"/>
    <lineage>
        <taxon>Bacteria</taxon>
        <taxon>Pseudomonadati</taxon>
        <taxon>Pseudomonadota</taxon>
        <taxon>Betaproteobacteria</taxon>
        <taxon>Burkholderiales</taxon>
        <taxon>Comamonadaceae</taxon>
        <taxon>Delftia</taxon>
    </lineage>
</organism>
<evidence type="ECO:0000313" key="1">
    <source>
        <dbReference type="EMBL" id="QPS83278.1"/>
    </source>
</evidence>
<dbReference type="Proteomes" id="UP000595064">
    <property type="component" value="Chromosome"/>
</dbReference>
<dbReference type="AlphaFoldDB" id="A0A7T2YW57"/>
<protein>
    <submittedName>
        <fullName evidence="1">Uncharacterized protein</fullName>
    </submittedName>
</protein>
<evidence type="ECO:0000313" key="2">
    <source>
        <dbReference type="Proteomes" id="UP000595064"/>
    </source>
</evidence>
<sequence>MQEFQSGPFEFCPVGRALVVNSQASQRWAMSYGARLLAEHTLPAAANRGQVAEAFGDDRTAFVRSHQAVAQPVAHASSGGYLVRLVCSVDRVGVLGRELGRFLSHAPIDGLSVGLIDDRHATWLIADELGACVPMDAEQFGRLQQAHEAIAEAYASQPASAPTAPPLAWVSGLLPGEVLTLNSAEWRAPTSWELRHVVGEGSFTGVSGAGAAALVGVQPQGFRKYTASESASSRQSISFAMWHLLLHRLGVQRLPEGV</sequence>
<dbReference type="EMBL" id="CP065748">
    <property type="protein sequence ID" value="QPS83278.1"/>
    <property type="molecule type" value="Genomic_DNA"/>
</dbReference>
<gene>
    <name evidence="1" type="ORF">I6G47_09505</name>
</gene>
<reference evidence="1 2" key="1">
    <citation type="submission" date="2020-12" db="EMBL/GenBank/DDBJ databases">
        <title>FDA dAtabase for Regulatory Grade micrObial Sequences (FDA-ARGOS): Supporting development and validation of Infectious Disease Dx tests.</title>
        <authorList>
            <person name="Sproer C."/>
            <person name="Gronow S."/>
            <person name="Severitt S."/>
            <person name="Schroder I."/>
            <person name="Tallon L."/>
            <person name="Sadzewicz L."/>
            <person name="Zhao X."/>
            <person name="Boylan J."/>
            <person name="Ott S."/>
            <person name="Bowen H."/>
            <person name="Vavikolanu K."/>
            <person name="Mehta A."/>
            <person name="Aluvathingal J."/>
            <person name="Nadendla S."/>
            <person name="Lowell S."/>
            <person name="Myers T."/>
            <person name="Yan Y."/>
            <person name="Sichtig H."/>
        </authorList>
    </citation>
    <scope>NUCLEOTIDE SEQUENCE [LARGE SCALE GENOMIC DNA]</scope>
    <source>
        <strain evidence="1 2">FDAARGOS_890</strain>
    </source>
</reference>
<accession>A0A7T2YW57</accession>
<dbReference type="KEGG" id="dla:I6G47_09505"/>
<name>A0A7T2YW57_9BURK</name>
<keyword evidence="2" id="KW-1185">Reference proteome</keyword>